<dbReference type="GO" id="GO:0032259">
    <property type="term" value="P:methylation"/>
    <property type="evidence" value="ECO:0007669"/>
    <property type="project" value="UniProtKB-KW"/>
</dbReference>
<comment type="pathway">
    <text evidence="5">Cofactor biosynthesis; ubiquinone biosynthesis.</text>
</comment>
<organism evidence="8 9">
    <name type="scientific">Candidatus Blochmanniella camponoti</name>
    <dbReference type="NCBI Taxonomy" id="108080"/>
    <lineage>
        <taxon>Bacteria</taxon>
        <taxon>Pseudomonadati</taxon>
        <taxon>Pseudomonadota</taxon>
        <taxon>Gammaproteobacteria</taxon>
        <taxon>Enterobacterales</taxon>
        <taxon>Enterobacteriaceae</taxon>
        <taxon>ant endosymbionts</taxon>
        <taxon>Candidatus Blochmanniella</taxon>
    </lineage>
</organism>
<evidence type="ECO:0000313" key="7">
    <source>
        <dbReference type="EMBL" id="URJ24314.1"/>
    </source>
</evidence>
<dbReference type="GO" id="GO:0061542">
    <property type="term" value="F:3-demethylubiquinol 3-O-methyltransferase activity"/>
    <property type="evidence" value="ECO:0007669"/>
    <property type="project" value="UniProtKB-UniRule"/>
</dbReference>
<sequence>MKDIIVDELTKNQKNMNKKEISKFKTSTSQWWGPFNTFKPLHHINSTRFNYIIEHSNGLFGKKILDIGCGGGILSESMAQAGAKVVGLDINASALEVAKSHALHQGLNIHYIQETIENHALNHANHYDVVTCMEVLEHVPCPSSIVHACSTMIKIDGSVFFSTLNRTFKSWLFVVIGAEYIFRIIPKGTHNFNKFITPSELLEWIDSTILEEQNITGLCYNPCTNKCALIRNLNTNYILHAKLKNNRTI</sequence>
<dbReference type="GO" id="GO:0010420">
    <property type="term" value="F:polyprenyldihydroxybenzoate methyltransferase activity"/>
    <property type="evidence" value="ECO:0007669"/>
    <property type="project" value="InterPro"/>
</dbReference>
<dbReference type="Gene3D" id="3.40.50.150">
    <property type="entry name" value="Vaccinia Virus protein VP39"/>
    <property type="match status" value="1"/>
</dbReference>
<dbReference type="EMBL" id="CP097750">
    <property type="protein sequence ID" value="URJ24314.1"/>
    <property type="molecule type" value="Genomic_DNA"/>
</dbReference>
<reference evidence="8" key="1">
    <citation type="submission" date="2022-05" db="EMBL/GenBank/DDBJ databases">
        <title>Impact of host demography and evolutionary history on endosymbiont molecular evolution: a test in carpenter ants (Genus Camponotus) and their Blochmannia endosymbionts.</title>
        <authorList>
            <person name="Manthey J.D."/>
            <person name="Giron J.C."/>
            <person name="Hruska J.P."/>
        </authorList>
    </citation>
    <scope>NUCLEOTIDE SEQUENCE</scope>
    <source>
        <strain evidence="8">C-049</strain>
        <strain evidence="7">C-050</strain>
    </source>
</reference>
<feature type="binding site" evidence="5">
    <location>
        <position position="133"/>
    </location>
    <ligand>
        <name>S-adenosyl-L-methionine</name>
        <dbReference type="ChEBI" id="CHEBI:59789"/>
    </ligand>
</feature>
<dbReference type="Proteomes" id="UP001056483">
    <property type="component" value="Chromosome"/>
</dbReference>
<dbReference type="HAMAP" id="MF_00472">
    <property type="entry name" value="UbiG"/>
    <property type="match status" value="1"/>
</dbReference>
<dbReference type="EMBL" id="CP097751">
    <property type="protein sequence ID" value="URJ27670.1"/>
    <property type="molecule type" value="Genomic_DNA"/>
</dbReference>
<keyword evidence="1 5" id="KW-0489">Methyltransferase</keyword>
<evidence type="ECO:0000313" key="8">
    <source>
        <dbReference type="EMBL" id="URJ27670.1"/>
    </source>
</evidence>
<proteinExistence type="inferred from homology"/>
<keyword evidence="4 5" id="KW-0949">S-adenosyl-L-methionine</keyword>
<name>A0AAE9L6Q7_9ENTR</name>
<dbReference type="SUPFAM" id="SSF53335">
    <property type="entry name" value="S-adenosyl-L-methionine-dependent methyltransferases"/>
    <property type="match status" value="1"/>
</dbReference>
<evidence type="ECO:0000256" key="4">
    <source>
        <dbReference type="ARBA" id="ARBA00022691"/>
    </source>
</evidence>
<dbReference type="InterPro" id="IPR029063">
    <property type="entry name" value="SAM-dependent_MTases_sf"/>
</dbReference>
<evidence type="ECO:0000313" key="10">
    <source>
        <dbReference type="Proteomes" id="UP001056483"/>
    </source>
</evidence>
<protein>
    <recommendedName>
        <fullName evidence="5">Ubiquinone biosynthesis O-methyltransferase</fullName>
    </recommendedName>
    <alternativeName>
        <fullName evidence="5">2-polyprenyl-6-hydroxyphenol methylase</fullName>
        <ecNumber evidence="5">2.1.1.222</ecNumber>
    </alternativeName>
    <alternativeName>
        <fullName evidence="5">3-demethylubiquinone 3-O-methyltransferase</fullName>
        <ecNumber evidence="5">2.1.1.64</ecNumber>
    </alternativeName>
</protein>
<keyword evidence="10" id="KW-1185">Reference proteome</keyword>
<dbReference type="RefSeq" id="WP_250247323.1">
    <property type="nucleotide sequence ID" value="NZ_CP097749.1"/>
</dbReference>
<comment type="catalytic activity">
    <reaction evidence="5">
        <text>a 3-(all-trans-polyprenyl)benzene-1,2-diol + S-adenosyl-L-methionine = a 2-methoxy-6-(all-trans-polyprenyl)phenol + S-adenosyl-L-homocysteine + H(+)</text>
        <dbReference type="Rhea" id="RHEA:31411"/>
        <dbReference type="Rhea" id="RHEA-COMP:9550"/>
        <dbReference type="Rhea" id="RHEA-COMP:9551"/>
        <dbReference type="ChEBI" id="CHEBI:15378"/>
        <dbReference type="ChEBI" id="CHEBI:57856"/>
        <dbReference type="ChEBI" id="CHEBI:59789"/>
        <dbReference type="ChEBI" id="CHEBI:62729"/>
        <dbReference type="ChEBI" id="CHEBI:62731"/>
        <dbReference type="EC" id="2.1.1.222"/>
    </reaction>
</comment>
<evidence type="ECO:0000256" key="1">
    <source>
        <dbReference type="ARBA" id="ARBA00022603"/>
    </source>
</evidence>
<gene>
    <name evidence="5 8" type="primary">ubiG</name>
    <name evidence="8" type="ORF">M9394_00740</name>
    <name evidence="7" type="ORF">M9404_02100</name>
</gene>
<evidence type="ECO:0000256" key="5">
    <source>
        <dbReference type="HAMAP-Rule" id="MF_00472"/>
    </source>
</evidence>
<dbReference type="PANTHER" id="PTHR43464">
    <property type="entry name" value="METHYLTRANSFERASE"/>
    <property type="match status" value="1"/>
</dbReference>
<dbReference type="NCBIfam" id="TIGR01983">
    <property type="entry name" value="UbiG"/>
    <property type="match status" value="1"/>
</dbReference>
<dbReference type="Proteomes" id="UP001056323">
    <property type="component" value="Chromosome"/>
</dbReference>
<dbReference type="Pfam" id="PF08241">
    <property type="entry name" value="Methyltransf_11"/>
    <property type="match status" value="1"/>
</dbReference>
<evidence type="ECO:0000259" key="6">
    <source>
        <dbReference type="Pfam" id="PF08241"/>
    </source>
</evidence>
<feature type="binding site" evidence="5">
    <location>
        <position position="89"/>
    </location>
    <ligand>
        <name>S-adenosyl-L-methionine</name>
        <dbReference type="ChEBI" id="CHEBI:59789"/>
    </ligand>
</feature>
<comment type="catalytic activity">
    <reaction evidence="5">
        <text>a 3-demethylubiquinol + S-adenosyl-L-methionine = a ubiquinol + S-adenosyl-L-homocysteine + H(+)</text>
        <dbReference type="Rhea" id="RHEA:44380"/>
        <dbReference type="Rhea" id="RHEA-COMP:9566"/>
        <dbReference type="Rhea" id="RHEA-COMP:10914"/>
        <dbReference type="ChEBI" id="CHEBI:15378"/>
        <dbReference type="ChEBI" id="CHEBI:17976"/>
        <dbReference type="ChEBI" id="CHEBI:57856"/>
        <dbReference type="ChEBI" id="CHEBI:59789"/>
        <dbReference type="ChEBI" id="CHEBI:84422"/>
        <dbReference type="EC" id="2.1.1.64"/>
    </reaction>
</comment>
<accession>A0AAE9L6Q7</accession>
<feature type="binding site" evidence="5">
    <location>
        <position position="68"/>
    </location>
    <ligand>
        <name>S-adenosyl-L-methionine</name>
        <dbReference type="ChEBI" id="CHEBI:59789"/>
    </ligand>
</feature>
<comment type="function">
    <text evidence="5">O-methyltransferase that catalyzes the 2 O-methylation steps in the ubiquinone biosynthetic pathway.</text>
</comment>
<comment type="similarity">
    <text evidence="5">Belongs to the methyltransferase superfamily. UbiG/COQ3 family.</text>
</comment>
<dbReference type="EC" id="2.1.1.222" evidence="5"/>
<evidence type="ECO:0000256" key="3">
    <source>
        <dbReference type="ARBA" id="ARBA00022688"/>
    </source>
</evidence>
<feature type="binding site" evidence="5">
    <location>
        <position position="48"/>
    </location>
    <ligand>
        <name>S-adenosyl-L-methionine</name>
        <dbReference type="ChEBI" id="CHEBI:59789"/>
    </ligand>
</feature>
<dbReference type="PANTHER" id="PTHR43464:SF19">
    <property type="entry name" value="UBIQUINONE BIOSYNTHESIS O-METHYLTRANSFERASE, MITOCHONDRIAL"/>
    <property type="match status" value="1"/>
</dbReference>
<dbReference type="GO" id="GO:0102208">
    <property type="term" value="F:2-polyprenyl-6-hydroxyphenol methylase activity"/>
    <property type="evidence" value="ECO:0007669"/>
    <property type="project" value="UniProtKB-EC"/>
</dbReference>
<dbReference type="KEGG" id="bhb:M9394_00740"/>
<feature type="domain" description="Methyltransferase type 11" evidence="6">
    <location>
        <begin position="65"/>
        <end position="161"/>
    </location>
</feature>
<dbReference type="InterPro" id="IPR010233">
    <property type="entry name" value="UbiG_MeTrfase"/>
</dbReference>
<dbReference type="EC" id="2.1.1.64" evidence="5"/>
<evidence type="ECO:0000256" key="2">
    <source>
        <dbReference type="ARBA" id="ARBA00022679"/>
    </source>
</evidence>
<dbReference type="InterPro" id="IPR013216">
    <property type="entry name" value="Methyltransf_11"/>
</dbReference>
<dbReference type="CDD" id="cd02440">
    <property type="entry name" value="AdoMet_MTases"/>
    <property type="match status" value="1"/>
</dbReference>
<evidence type="ECO:0000313" key="9">
    <source>
        <dbReference type="Proteomes" id="UP001056323"/>
    </source>
</evidence>
<keyword evidence="2 5" id="KW-0808">Transferase</keyword>
<keyword evidence="3 5" id="KW-0831">Ubiquinone biosynthesis</keyword>
<dbReference type="FunFam" id="3.40.50.150:FF:000028">
    <property type="entry name" value="Ubiquinone biosynthesis O-methyltransferase"/>
    <property type="match status" value="1"/>
</dbReference>
<dbReference type="AlphaFoldDB" id="A0AAE9L6Q7"/>